<protein>
    <submittedName>
        <fullName evidence="4">Uncharacterized protein</fullName>
    </submittedName>
</protein>
<evidence type="ECO:0000256" key="1">
    <source>
        <dbReference type="SAM" id="MobiDB-lite"/>
    </source>
</evidence>
<evidence type="ECO:0000313" key="5">
    <source>
        <dbReference type="Proteomes" id="UP000483820"/>
    </source>
</evidence>
<keyword evidence="2" id="KW-0812">Transmembrane</keyword>
<dbReference type="EMBL" id="WUAV01000005">
    <property type="protein sequence ID" value="KAF1750135.1"/>
    <property type="molecule type" value="Genomic_DNA"/>
</dbReference>
<dbReference type="RefSeq" id="XP_003092948.2">
    <property type="nucleotide sequence ID" value="XM_003092900.2"/>
</dbReference>
<reference evidence="4 5" key="1">
    <citation type="submission" date="2019-12" db="EMBL/GenBank/DDBJ databases">
        <title>Chromosome-level assembly of the Caenorhabditis remanei genome.</title>
        <authorList>
            <person name="Teterina A.A."/>
            <person name="Willis J.H."/>
            <person name="Phillips P.C."/>
        </authorList>
    </citation>
    <scope>NUCLEOTIDE SEQUENCE [LARGE SCALE GENOMIC DNA]</scope>
    <source>
        <strain evidence="4 5">PX506</strain>
        <tissue evidence="4">Whole organism</tissue>
    </source>
</reference>
<dbReference type="CTD" id="9801177"/>
<dbReference type="KEGG" id="crq:GCK72_016681"/>
<dbReference type="PANTHER" id="PTHR35855:SF3">
    <property type="entry name" value="SKN-1 DEPENDENT ZYGOTIC TRANSCRIPT"/>
    <property type="match status" value="1"/>
</dbReference>
<name>A0A6A5G638_CAERE</name>
<evidence type="ECO:0000313" key="4">
    <source>
        <dbReference type="EMBL" id="KAF1750135.1"/>
    </source>
</evidence>
<keyword evidence="2" id="KW-0472">Membrane</keyword>
<accession>A0A6A5G638</accession>
<dbReference type="PANTHER" id="PTHR35855">
    <property type="entry name" value="PROTEIN CBG11437-RELATED"/>
    <property type="match status" value="1"/>
</dbReference>
<feature type="signal peptide" evidence="3">
    <location>
        <begin position="1"/>
        <end position="20"/>
    </location>
</feature>
<gene>
    <name evidence="4" type="ORF">GCK72_016681</name>
</gene>
<evidence type="ECO:0000256" key="3">
    <source>
        <dbReference type="SAM" id="SignalP"/>
    </source>
</evidence>
<dbReference type="Proteomes" id="UP000483820">
    <property type="component" value="Chromosome V"/>
</dbReference>
<dbReference type="AlphaFoldDB" id="A0A6A5G638"/>
<dbReference type="InterPro" id="IPR053132">
    <property type="entry name" value="Mesendoderm_Regulator"/>
</dbReference>
<feature type="transmembrane region" description="Helical" evidence="2">
    <location>
        <begin position="176"/>
        <end position="199"/>
    </location>
</feature>
<keyword evidence="3" id="KW-0732">Signal</keyword>
<sequence>MSSSIRVILFLYSLYSLASATGHLRLELTASTNCNLRLLTDSSDETLQLLIGEKQITSFHPRGLIRDTIRIGFSIPNGKMGKVFQFSMKNSGQPQLPNVFEDAGVVVLIQSIYECNRGFHGLTCEFVGTSTTPGISSSTTTTTTTTVTTTTEMKKDTPSSTITLPIKSSGDYDNTIIIILVVLIATLTILIIVFGTLLITSSRSSQEHIIYPGIAMKKVEDSKKCKTLLEEGIYEEVGEEARYTAAPFKASDLVNDVFLRRAGRCDQKGSEDDDEDGESGDEDDEDDDDGAENK</sequence>
<dbReference type="GeneID" id="9801177"/>
<feature type="chain" id="PRO_5025469412" evidence="3">
    <location>
        <begin position="21"/>
        <end position="294"/>
    </location>
</feature>
<comment type="caution">
    <text evidence="4">The sequence shown here is derived from an EMBL/GenBank/DDBJ whole genome shotgun (WGS) entry which is preliminary data.</text>
</comment>
<proteinExistence type="predicted"/>
<evidence type="ECO:0000256" key="2">
    <source>
        <dbReference type="SAM" id="Phobius"/>
    </source>
</evidence>
<organism evidence="4 5">
    <name type="scientific">Caenorhabditis remanei</name>
    <name type="common">Caenorhabditis vulgaris</name>
    <dbReference type="NCBI Taxonomy" id="31234"/>
    <lineage>
        <taxon>Eukaryota</taxon>
        <taxon>Metazoa</taxon>
        <taxon>Ecdysozoa</taxon>
        <taxon>Nematoda</taxon>
        <taxon>Chromadorea</taxon>
        <taxon>Rhabditida</taxon>
        <taxon>Rhabditina</taxon>
        <taxon>Rhabditomorpha</taxon>
        <taxon>Rhabditoidea</taxon>
        <taxon>Rhabditidae</taxon>
        <taxon>Peloderinae</taxon>
        <taxon>Caenorhabditis</taxon>
    </lineage>
</organism>
<feature type="region of interest" description="Disordered" evidence="1">
    <location>
        <begin position="265"/>
        <end position="294"/>
    </location>
</feature>
<feature type="compositionally biased region" description="Acidic residues" evidence="1">
    <location>
        <begin position="271"/>
        <end position="294"/>
    </location>
</feature>
<keyword evidence="2" id="KW-1133">Transmembrane helix</keyword>